<evidence type="ECO:0000313" key="2">
    <source>
        <dbReference type="RefSeq" id="XP_031555366.1"/>
    </source>
</evidence>
<sequence>MQQFFCKAKSTTKTVSYRKLKSIDLEALKDYLRASKLIVQTPSQLNDLVSSYNKTLSSLLDKHAPLLIRSVVIRHRVPWLTDEIRAIKRQRRRAERKWRRTKLDTDQAAFKALKNRTTYVMNSVRREFYTDFVNDNSDDQRKLFSATKKLLGQQYEMQFPLHSDVSCK</sequence>
<dbReference type="InParanoid" id="A0A6P8HHP9"/>
<gene>
    <name evidence="2" type="primary">LOC116292226</name>
</gene>
<dbReference type="OrthoDB" id="5989102at2759"/>
<dbReference type="PANTHER" id="PTHR46670:SF3">
    <property type="entry name" value="ENDONUCLEASE_EXONUCLEASE_PHOSPHATASE DOMAIN-CONTAINING PROTEIN"/>
    <property type="match status" value="1"/>
</dbReference>
<dbReference type="AlphaFoldDB" id="A0A6P8HHP9"/>
<evidence type="ECO:0000313" key="1">
    <source>
        <dbReference type="Proteomes" id="UP000515163"/>
    </source>
</evidence>
<accession>A0A6P8HHP9</accession>
<reference evidence="2" key="1">
    <citation type="submission" date="2025-08" db="UniProtKB">
        <authorList>
            <consortium name="RefSeq"/>
        </authorList>
    </citation>
    <scope>IDENTIFICATION</scope>
    <source>
        <tissue evidence="2">Tentacle</tissue>
    </source>
</reference>
<organism evidence="1 2">
    <name type="scientific">Actinia tenebrosa</name>
    <name type="common">Australian red waratah sea anemone</name>
    <dbReference type="NCBI Taxonomy" id="6105"/>
    <lineage>
        <taxon>Eukaryota</taxon>
        <taxon>Metazoa</taxon>
        <taxon>Cnidaria</taxon>
        <taxon>Anthozoa</taxon>
        <taxon>Hexacorallia</taxon>
        <taxon>Actiniaria</taxon>
        <taxon>Actiniidae</taxon>
        <taxon>Actinia</taxon>
    </lineage>
</organism>
<protein>
    <submittedName>
        <fullName evidence="2">Uncharacterized protein LOC116292226</fullName>
    </submittedName>
</protein>
<dbReference type="GeneID" id="116292226"/>
<dbReference type="PANTHER" id="PTHR46670">
    <property type="entry name" value="ENDO/EXONUCLEASE/PHOSPHATASE DOMAIN-CONTAINING PROTEIN"/>
    <property type="match status" value="1"/>
</dbReference>
<proteinExistence type="predicted"/>
<name>A0A6P8HHP9_ACTTE</name>
<dbReference type="Proteomes" id="UP000515163">
    <property type="component" value="Unplaced"/>
</dbReference>
<dbReference type="RefSeq" id="XP_031555366.1">
    <property type="nucleotide sequence ID" value="XM_031699506.1"/>
</dbReference>
<dbReference type="KEGG" id="aten:116292226"/>
<keyword evidence="1" id="KW-1185">Reference proteome</keyword>